<dbReference type="SUPFAM" id="SSF52540">
    <property type="entry name" value="P-loop containing nucleoside triphosphate hydrolases"/>
    <property type="match status" value="1"/>
</dbReference>
<organism evidence="2 3">
    <name type="scientific">Streptosporangium fragile</name>
    <dbReference type="NCBI Taxonomy" id="46186"/>
    <lineage>
        <taxon>Bacteria</taxon>
        <taxon>Bacillati</taxon>
        <taxon>Actinomycetota</taxon>
        <taxon>Actinomycetes</taxon>
        <taxon>Streptosporangiales</taxon>
        <taxon>Streptosporangiaceae</taxon>
        <taxon>Streptosporangium</taxon>
    </lineage>
</organism>
<dbReference type="SMART" id="SM00382">
    <property type="entry name" value="AAA"/>
    <property type="match status" value="1"/>
</dbReference>
<evidence type="ECO:0000259" key="1">
    <source>
        <dbReference type="PROSITE" id="PS50943"/>
    </source>
</evidence>
<dbReference type="Gene3D" id="1.10.260.40">
    <property type="entry name" value="lambda repressor-like DNA-binding domains"/>
    <property type="match status" value="1"/>
</dbReference>
<dbReference type="InterPro" id="IPR001387">
    <property type="entry name" value="Cro/C1-type_HTH"/>
</dbReference>
<dbReference type="InterPro" id="IPR003593">
    <property type="entry name" value="AAA+_ATPase"/>
</dbReference>
<evidence type="ECO:0000313" key="3">
    <source>
        <dbReference type="Proteomes" id="UP001500831"/>
    </source>
</evidence>
<gene>
    <name evidence="2" type="ORF">GCM10010517_73490</name>
</gene>
<sequence>MGSALLSESLVFARLLRTHRGRARLTQEDLAERARLSVRTVRDLERGRTRYPHRTSVRRLATALGLTGDDRVTFEAAPPRPLGAPAVAPSPEWDLPPVSGTVFLSRIPLLREVEDAVLVAVAGGDPALVAITGPAGVGKTTLAAQCGYVLRERLALDVLFLDLGRDRREPGELRAAARLARAGRPAAPGSAGRSLLLADGATDAGRVLPLLTLGFTAVVVTAREPLAGLTPSRHVALSRLG</sequence>
<name>A0ABN3W9J3_9ACTN</name>
<reference evidence="2 3" key="1">
    <citation type="journal article" date="2019" name="Int. J. Syst. Evol. Microbiol.">
        <title>The Global Catalogue of Microorganisms (GCM) 10K type strain sequencing project: providing services to taxonomists for standard genome sequencing and annotation.</title>
        <authorList>
            <consortium name="The Broad Institute Genomics Platform"/>
            <consortium name="The Broad Institute Genome Sequencing Center for Infectious Disease"/>
            <person name="Wu L."/>
            <person name="Ma J."/>
        </authorList>
    </citation>
    <scope>NUCLEOTIDE SEQUENCE [LARGE SCALE GENOMIC DNA]</scope>
    <source>
        <strain evidence="2 3">JCM 6242</strain>
    </source>
</reference>
<dbReference type="EMBL" id="BAAAVI010000089">
    <property type="protein sequence ID" value="GAA2907127.1"/>
    <property type="molecule type" value="Genomic_DNA"/>
</dbReference>
<dbReference type="InterPro" id="IPR027417">
    <property type="entry name" value="P-loop_NTPase"/>
</dbReference>
<keyword evidence="3" id="KW-1185">Reference proteome</keyword>
<dbReference type="PROSITE" id="PS50943">
    <property type="entry name" value="HTH_CROC1"/>
    <property type="match status" value="1"/>
</dbReference>
<evidence type="ECO:0000313" key="2">
    <source>
        <dbReference type="EMBL" id="GAA2907127.1"/>
    </source>
</evidence>
<comment type="caution">
    <text evidence="2">The sequence shown here is derived from an EMBL/GenBank/DDBJ whole genome shotgun (WGS) entry which is preliminary data.</text>
</comment>
<accession>A0ABN3W9J3</accession>
<dbReference type="SMART" id="SM00530">
    <property type="entry name" value="HTH_XRE"/>
    <property type="match status" value="1"/>
</dbReference>
<dbReference type="Proteomes" id="UP001500831">
    <property type="component" value="Unassembled WGS sequence"/>
</dbReference>
<dbReference type="SUPFAM" id="SSF47413">
    <property type="entry name" value="lambda repressor-like DNA-binding domains"/>
    <property type="match status" value="1"/>
</dbReference>
<proteinExistence type="predicted"/>
<dbReference type="Gene3D" id="3.40.50.300">
    <property type="entry name" value="P-loop containing nucleotide triphosphate hydrolases"/>
    <property type="match status" value="1"/>
</dbReference>
<feature type="domain" description="HTH cro/C1-type" evidence="1">
    <location>
        <begin position="16"/>
        <end position="71"/>
    </location>
</feature>
<dbReference type="Pfam" id="PF13560">
    <property type="entry name" value="HTH_31"/>
    <property type="match status" value="1"/>
</dbReference>
<dbReference type="RefSeq" id="WP_344981127.1">
    <property type="nucleotide sequence ID" value="NZ_BAAAVI010000089.1"/>
</dbReference>
<dbReference type="InterPro" id="IPR010982">
    <property type="entry name" value="Lambda_DNA-bd_dom_sf"/>
</dbReference>
<protein>
    <recommendedName>
        <fullName evidence="1">HTH cro/C1-type domain-containing protein</fullName>
    </recommendedName>
</protein>
<dbReference type="CDD" id="cd00093">
    <property type="entry name" value="HTH_XRE"/>
    <property type="match status" value="1"/>
</dbReference>